<evidence type="ECO:0000313" key="4">
    <source>
        <dbReference type="Proteomes" id="UP001064262"/>
    </source>
</evidence>
<accession>A0A9J6PLC4</accession>
<dbReference type="RefSeq" id="WP_267140669.1">
    <property type="nucleotide sequence ID" value="NZ_JAODIL010000037.1"/>
</dbReference>
<comment type="caution">
    <text evidence="3">The sequence shown here is derived from an EMBL/GenBank/DDBJ whole genome shotgun (WGS) entry which is preliminary data.</text>
</comment>
<proteinExistence type="predicted"/>
<gene>
    <name evidence="3" type="ORF">N5923_03070</name>
</gene>
<organism evidence="3 4">
    <name type="scientific">Winslowiella arboricola</name>
    <dbReference type="NCBI Taxonomy" id="2978220"/>
    <lineage>
        <taxon>Bacteria</taxon>
        <taxon>Pseudomonadati</taxon>
        <taxon>Pseudomonadota</taxon>
        <taxon>Gammaproteobacteria</taxon>
        <taxon>Enterobacterales</taxon>
        <taxon>Erwiniaceae</taxon>
        <taxon>Winslowiella</taxon>
    </lineage>
</organism>
<name>A0A9J6PLC4_9GAMM</name>
<reference evidence="3" key="1">
    <citation type="submission" date="2022-09" db="EMBL/GenBank/DDBJ databases">
        <title>Winslowiella arboricola sp. nov., isolated from bleeding cankers on broadleaf hosts.</title>
        <authorList>
            <person name="Brady C."/>
            <person name="Kaur S."/>
            <person name="Crampton B."/>
            <person name="Maddock D."/>
            <person name="Arnold D."/>
            <person name="Denman S."/>
        </authorList>
    </citation>
    <scope>NUCLEOTIDE SEQUENCE</scope>
    <source>
        <strain evidence="3">BAC 15a-03b</strain>
    </source>
</reference>
<keyword evidence="1" id="KW-0732">Signal</keyword>
<feature type="chain" id="PRO_5039916629" evidence="1">
    <location>
        <begin position="26"/>
        <end position="296"/>
    </location>
</feature>
<evidence type="ECO:0000256" key="1">
    <source>
        <dbReference type="SAM" id="SignalP"/>
    </source>
</evidence>
<dbReference type="Proteomes" id="UP001064262">
    <property type="component" value="Unassembled WGS sequence"/>
</dbReference>
<protein>
    <submittedName>
        <fullName evidence="3">ABC transporter</fullName>
    </submittedName>
</protein>
<dbReference type="Gene3D" id="3.40.190.120">
    <property type="entry name" value="Osmoprotection protein (prox), domain 2"/>
    <property type="match status" value="1"/>
</dbReference>
<dbReference type="Pfam" id="PF04069">
    <property type="entry name" value="OpuAC"/>
    <property type="match status" value="1"/>
</dbReference>
<evidence type="ECO:0000313" key="3">
    <source>
        <dbReference type="EMBL" id="MCU5776480.1"/>
    </source>
</evidence>
<feature type="signal peptide" evidence="1">
    <location>
        <begin position="1"/>
        <end position="25"/>
    </location>
</feature>
<dbReference type="Gene3D" id="3.40.190.10">
    <property type="entry name" value="Periplasmic binding protein-like II"/>
    <property type="match status" value="1"/>
</dbReference>
<dbReference type="GO" id="GO:0043190">
    <property type="term" value="C:ATP-binding cassette (ABC) transporter complex"/>
    <property type="evidence" value="ECO:0007669"/>
    <property type="project" value="InterPro"/>
</dbReference>
<evidence type="ECO:0000259" key="2">
    <source>
        <dbReference type="Pfam" id="PF04069"/>
    </source>
</evidence>
<keyword evidence="4" id="KW-1185">Reference proteome</keyword>
<dbReference type="SUPFAM" id="SSF53850">
    <property type="entry name" value="Periplasmic binding protein-like II"/>
    <property type="match status" value="1"/>
</dbReference>
<dbReference type="InterPro" id="IPR007210">
    <property type="entry name" value="ABC_Gly_betaine_transp_sub-bd"/>
</dbReference>
<dbReference type="EMBL" id="JAODIM010000034">
    <property type="protein sequence ID" value="MCU5776480.1"/>
    <property type="molecule type" value="Genomic_DNA"/>
</dbReference>
<feature type="domain" description="ABC-type glycine betaine transport system substrate-binding" evidence="2">
    <location>
        <begin position="27"/>
        <end position="290"/>
    </location>
</feature>
<sequence length="296" mass="32049">MRITTIKQALLLMAGLTAFTPAIHAADIIVGSKSFTEQYILAEIYASALEQAGIPVERKINLGGTLIAQAALLKGDIDLYPEYTGTALSAVVKGELSSDPDKVYQQVKSVYAQKYQLTWLAPARLNNGYALLVSKALAEKYQLKTLSDLAKVAPQLTIGAGAEFGDRQDGLKGLEQVYGIKFKSFRQFAKVGLRYDALAAGQIDVANGFATDWQIADGQYVSLADDKHLFPPYFVAPVVRDQALKAHPNAEAVLNKVSALLDNATMQKLNAAVEKDKEEPADVAEAFLREKGIVKS</sequence>
<dbReference type="AlphaFoldDB" id="A0A9J6PLC4"/>
<dbReference type="GO" id="GO:0022857">
    <property type="term" value="F:transmembrane transporter activity"/>
    <property type="evidence" value="ECO:0007669"/>
    <property type="project" value="InterPro"/>
</dbReference>